<keyword evidence="1" id="KW-0175">Coiled coil</keyword>
<dbReference type="GO" id="GO:0015562">
    <property type="term" value="F:efflux transmembrane transporter activity"/>
    <property type="evidence" value="ECO:0007669"/>
    <property type="project" value="TreeGrafter"/>
</dbReference>
<dbReference type="InterPro" id="IPR011053">
    <property type="entry name" value="Single_hybrid_motif"/>
</dbReference>
<protein>
    <submittedName>
        <fullName evidence="3">HlyD family efflux transporter periplasmic adaptor subunit</fullName>
    </submittedName>
</protein>
<evidence type="ECO:0000256" key="1">
    <source>
        <dbReference type="SAM" id="Coils"/>
    </source>
</evidence>
<feature type="coiled-coil region" evidence="1">
    <location>
        <begin position="145"/>
        <end position="179"/>
    </location>
</feature>
<evidence type="ECO:0000313" key="4">
    <source>
        <dbReference type="Proteomes" id="UP000476055"/>
    </source>
</evidence>
<dbReference type="PANTHER" id="PTHR30469">
    <property type="entry name" value="MULTIDRUG RESISTANCE PROTEIN MDTA"/>
    <property type="match status" value="1"/>
</dbReference>
<dbReference type="Gene3D" id="2.40.420.20">
    <property type="match status" value="1"/>
</dbReference>
<keyword evidence="4" id="KW-1185">Reference proteome</keyword>
<evidence type="ECO:0000313" key="3">
    <source>
        <dbReference type="EMBL" id="MST57115.1"/>
    </source>
</evidence>
<keyword evidence="2" id="KW-0472">Membrane</keyword>
<reference evidence="3 4" key="1">
    <citation type="submission" date="2019-08" db="EMBL/GenBank/DDBJ databases">
        <title>In-depth cultivation of the pig gut microbiome towards novel bacterial diversity and tailored functional studies.</title>
        <authorList>
            <person name="Wylensek D."/>
            <person name="Hitch T.C.A."/>
            <person name="Clavel T."/>
        </authorList>
    </citation>
    <scope>NUCLEOTIDE SEQUENCE [LARGE SCALE GENOMIC DNA]</scope>
    <source>
        <strain evidence="3 4">WCA3-601-WT-6H</strain>
    </source>
</reference>
<keyword evidence="2" id="KW-1133">Transmembrane helix</keyword>
<organism evidence="3 4">
    <name type="scientific">Waltera intestinalis</name>
    <dbReference type="NCBI Taxonomy" id="2606635"/>
    <lineage>
        <taxon>Bacteria</taxon>
        <taxon>Bacillati</taxon>
        <taxon>Bacillota</taxon>
        <taxon>Clostridia</taxon>
        <taxon>Lachnospirales</taxon>
        <taxon>Lachnospiraceae</taxon>
        <taxon>Waltera</taxon>
    </lineage>
</organism>
<dbReference type="EMBL" id="VUMU01000002">
    <property type="protein sequence ID" value="MST57115.1"/>
    <property type="molecule type" value="Genomic_DNA"/>
</dbReference>
<comment type="caution">
    <text evidence="3">The sequence shown here is derived from an EMBL/GenBank/DDBJ whole genome shotgun (WGS) entry which is preliminary data.</text>
</comment>
<dbReference type="Proteomes" id="UP000476055">
    <property type="component" value="Unassembled WGS sequence"/>
</dbReference>
<dbReference type="AlphaFoldDB" id="A0A6L5YG18"/>
<gene>
    <name evidence="3" type="ORF">FYJ59_02435</name>
</gene>
<feature type="transmembrane region" description="Helical" evidence="2">
    <location>
        <begin position="12"/>
        <end position="30"/>
    </location>
</feature>
<sequence>MNENGGKKRREWVKNAAIIFLSVMLVLTFFSNTFMNYSLPEVAAQYVQSGTITAKIRGTGTVESGDPYNVKISETRTISSVLVKTGDKVEKGAPLLLLEDKESKELTDAQAALDKAMLDFELALLSGDISNSAFQNVQNGNVASLNTYQSRIVAAEAEIDKWQKQVEEATTAINQLKTAQVNVDAGGAPDTSSEQAKVAEAQAALNNDWVKIAKDKISEWQTAKAACDATIAKYNEGILSSVSGNDSQNQVPKEEYDVAVVNSATYQKLIDEKQAQINADPAAVTAYNNKVNALAEANKKLAEKQNSKTNTTSSLTVQTQNWQNELDNRNAKLKAAQDFKAQLLKDISTELNLDYQLDSLKKQRDDIAKLQENAVGASIEAPISGTITSVTVKAGDEAQPDTALVTMQPEGKGFTMSFSVTNDQAKRLSVGDKADLVNSWRYSDMDITLASIKPDTTDPGQKKLLTFDITGDEVTPGQSLNVSVGQKSANYDLIVPNSAIREDSNGKFILIVESKSSPLGNRYVATRVDVEVLASDDTQSAVSGALYGYEFVITTSTQPVEAGKLVRLANNS</sequence>
<dbReference type="RefSeq" id="WP_154495115.1">
    <property type="nucleotide sequence ID" value="NZ_VUMU01000002.1"/>
</dbReference>
<dbReference type="Gene3D" id="2.40.50.100">
    <property type="match status" value="2"/>
</dbReference>
<dbReference type="SUPFAM" id="SSF51230">
    <property type="entry name" value="Single hybrid motif"/>
    <property type="match status" value="1"/>
</dbReference>
<keyword evidence="2" id="KW-0812">Transmembrane</keyword>
<accession>A0A6L5YG18</accession>
<dbReference type="GO" id="GO:1990281">
    <property type="term" value="C:efflux pump complex"/>
    <property type="evidence" value="ECO:0007669"/>
    <property type="project" value="TreeGrafter"/>
</dbReference>
<evidence type="ECO:0000256" key="2">
    <source>
        <dbReference type="SAM" id="Phobius"/>
    </source>
</evidence>
<name>A0A6L5YG18_9FIRM</name>
<proteinExistence type="predicted"/>